<dbReference type="Proteomes" id="UP000812287">
    <property type="component" value="Unassembled WGS sequence"/>
</dbReference>
<feature type="compositionally biased region" description="Basic and acidic residues" evidence="1">
    <location>
        <begin position="49"/>
        <end position="59"/>
    </location>
</feature>
<evidence type="ECO:0000313" key="3">
    <source>
        <dbReference type="EMBL" id="KAG7440788.1"/>
    </source>
</evidence>
<proteinExistence type="predicted"/>
<accession>A0A9P7VGW3</accession>
<sequence>MTKIFTLLSVFAALQTILSLPVDESEALYTNERQYRFRLRPAQPSPETNLREPKVKLVL</sequence>
<comment type="caution">
    <text evidence="3">The sequence shown here is derived from an EMBL/GenBank/DDBJ whole genome shotgun (WGS) entry which is preliminary data.</text>
</comment>
<evidence type="ECO:0000256" key="1">
    <source>
        <dbReference type="SAM" id="MobiDB-lite"/>
    </source>
</evidence>
<name>A0A9P7VGW3_9AGAR</name>
<keyword evidence="2" id="KW-0732">Signal</keyword>
<dbReference type="AlphaFoldDB" id="A0A9P7VGW3"/>
<dbReference type="GeneID" id="66109691"/>
<gene>
    <name evidence="3" type="ORF">BT62DRAFT_937767</name>
</gene>
<feature type="region of interest" description="Disordered" evidence="1">
    <location>
        <begin position="40"/>
        <end position="59"/>
    </location>
</feature>
<keyword evidence="4" id="KW-1185">Reference proteome</keyword>
<dbReference type="EMBL" id="MU250567">
    <property type="protein sequence ID" value="KAG7440788.1"/>
    <property type="molecule type" value="Genomic_DNA"/>
</dbReference>
<evidence type="ECO:0000256" key="2">
    <source>
        <dbReference type="SAM" id="SignalP"/>
    </source>
</evidence>
<reference evidence="3" key="1">
    <citation type="submission" date="2020-11" db="EMBL/GenBank/DDBJ databases">
        <title>Adaptations for nitrogen fixation in a non-lichenized fungal sporocarp promotes dispersal by wood-feeding termites.</title>
        <authorList>
            <consortium name="DOE Joint Genome Institute"/>
            <person name="Koch R.A."/>
            <person name="Yoon G."/>
            <person name="Arayal U."/>
            <person name="Lail K."/>
            <person name="Amirebrahimi M."/>
            <person name="Labutti K."/>
            <person name="Lipzen A."/>
            <person name="Riley R."/>
            <person name="Barry K."/>
            <person name="Henrissat B."/>
            <person name="Grigoriev I.V."/>
            <person name="Herr J.R."/>
            <person name="Aime M.C."/>
        </authorList>
    </citation>
    <scope>NUCLEOTIDE SEQUENCE</scope>
    <source>
        <strain evidence="3">MCA 3950</strain>
    </source>
</reference>
<dbReference type="RefSeq" id="XP_043034288.1">
    <property type="nucleotide sequence ID" value="XM_043187394.1"/>
</dbReference>
<organism evidence="3 4">
    <name type="scientific">Guyanagaster necrorhizus</name>
    <dbReference type="NCBI Taxonomy" id="856835"/>
    <lineage>
        <taxon>Eukaryota</taxon>
        <taxon>Fungi</taxon>
        <taxon>Dikarya</taxon>
        <taxon>Basidiomycota</taxon>
        <taxon>Agaricomycotina</taxon>
        <taxon>Agaricomycetes</taxon>
        <taxon>Agaricomycetidae</taxon>
        <taxon>Agaricales</taxon>
        <taxon>Marasmiineae</taxon>
        <taxon>Physalacriaceae</taxon>
        <taxon>Guyanagaster</taxon>
    </lineage>
</organism>
<protein>
    <submittedName>
        <fullName evidence="3">Uncharacterized protein</fullName>
    </submittedName>
</protein>
<evidence type="ECO:0000313" key="4">
    <source>
        <dbReference type="Proteomes" id="UP000812287"/>
    </source>
</evidence>
<feature type="signal peptide" evidence="2">
    <location>
        <begin position="1"/>
        <end position="19"/>
    </location>
</feature>
<feature type="chain" id="PRO_5040234898" evidence="2">
    <location>
        <begin position="20"/>
        <end position="59"/>
    </location>
</feature>